<dbReference type="GO" id="GO:0046872">
    <property type="term" value="F:metal ion binding"/>
    <property type="evidence" value="ECO:0007669"/>
    <property type="project" value="UniProtKB-UniRule"/>
</dbReference>
<feature type="binding site" evidence="10 13">
    <location>
        <position position="73"/>
    </location>
    <ligand>
        <name>a divalent metal cation</name>
        <dbReference type="ChEBI" id="CHEBI:60240"/>
    </ligand>
</feature>
<dbReference type="HAMAP" id="MF_02227">
    <property type="entry name" value="RPE"/>
    <property type="match status" value="1"/>
</dbReference>
<organism evidence="15 16">
    <name type="scientific">Calidithermus terrae</name>
    <dbReference type="NCBI Taxonomy" id="1408545"/>
    <lineage>
        <taxon>Bacteria</taxon>
        <taxon>Thermotogati</taxon>
        <taxon>Deinococcota</taxon>
        <taxon>Deinococci</taxon>
        <taxon>Thermales</taxon>
        <taxon>Thermaceae</taxon>
        <taxon>Calidithermus</taxon>
    </lineage>
</organism>
<feature type="binding site" evidence="10 14">
    <location>
        <position position="73"/>
    </location>
    <ligand>
        <name>substrate</name>
    </ligand>
</feature>
<dbReference type="RefSeq" id="WP_119316461.1">
    <property type="nucleotide sequence ID" value="NZ_QXDL01000241.1"/>
</dbReference>
<keyword evidence="9 10" id="KW-0413">Isomerase</keyword>
<dbReference type="PIRSF" id="PIRSF001461">
    <property type="entry name" value="RPE"/>
    <property type="match status" value="1"/>
</dbReference>
<dbReference type="PROSITE" id="PS01085">
    <property type="entry name" value="RIBUL_P_3_EPIMER_1"/>
    <property type="match status" value="1"/>
</dbReference>
<evidence type="ECO:0000256" key="8">
    <source>
        <dbReference type="ARBA" id="ARBA00022723"/>
    </source>
</evidence>
<evidence type="ECO:0000256" key="5">
    <source>
        <dbReference type="ARBA" id="ARBA00001954"/>
    </source>
</evidence>
<dbReference type="EC" id="5.1.3.1" evidence="7 10"/>
<comment type="caution">
    <text evidence="15">The sequence shown here is derived from an EMBL/GenBank/DDBJ whole genome shotgun (WGS) entry which is preliminary data.</text>
</comment>
<comment type="cofactor">
    <cofactor evidence="4">
        <name>Zn(2+)</name>
        <dbReference type="ChEBI" id="CHEBI:29105"/>
    </cofactor>
</comment>
<comment type="pathway">
    <text evidence="10">Carbohydrate degradation.</text>
</comment>
<evidence type="ECO:0000256" key="1">
    <source>
        <dbReference type="ARBA" id="ARBA00001782"/>
    </source>
</evidence>
<evidence type="ECO:0000256" key="6">
    <source>
        <dbReference type="ARBA" id="ARBA00009541"/>
    </source>
</evidence>
<keyword evidence="8 10" id="KW-0479">Metal-binding</keyword>
<dbReference type="NCBIfam" id="TIGR01163">
    <property type="entry name" value="rpe"/>
    <property type="match status" value="1"/>
</dbReference>
<comment type="function">
    <text evidence="10">Catalyzes the reversible epimerization of D-ribulose 5-phosphate to D-xylulose 5-phosphate.</text>
</comment>
<dbReference type="Gene3D" id="3.20.20.70">
    <property type="entry name" value="Aldolase class I"/>
    <property type="match status" value="1"/>
</dbReference>
<evidence type="ECO:0000256" key="12">
    <source>
        <dbReference type="PIRSR" id="PIRSR001461-1"/>
    </source>
</evidence>
<evidence type="ECO:0000256" key="11">
    <source>
        <dbReference type="PIRNR" id="PIRNR001461"/>
    </source>
</evidence>
<keyword evidence="10 11" id="KW-0119">Carbohydrate metabolism</keyword>
<evidence type="ECO:0000256" key="13">
    <source>
        <dbReference type="PIRSR" id="PIRSR001461-2"/>
    </source>
</evidence>
<dbReference type="PROSITE" id="PS01086">
    <property type="entry name" value="RIBUL_P_3_EPIMER_2"/>
    <property type="match status" value="1"/>
</dbReference>
<feature type="active site" description="Proton acceptor" evidence="10 12">
    <location>
        <position position="42"/>
    </location>
</feature>
<comment type="cofactor">
    <cofactor evidence="3">
        <name>Co(2+)</name>
        <dbReference type="ChEBI" id="CHEBI:48828"/>
    </cofactor>
</comment>
<reference evidence="15 16" key="1">
    <citation type="submission" date="2018-08" db="EMBL/GenBank/DDBJ databases">
        <title>Meiothermus terrae DSM 26712 genome sequencing project.</title>
        <authorList>
            <person name="Da Costa M.S."/>
            <person name="Albuquerque L."/>
            <person name="Raposo P."/>
            <person name="Froufe H.J.C."/>
            <person name="Barroso C.S."/>
            <person name="Egas C."/>
        </authorList>
    </citation>
    <scope>NUCLEOTIDE SEQUENCE [LARGE SCALE GENOMIC DNA]</scope>
    <source>
        <strain evidence="15 16">DSM 26712</strain>
    </source>
</reference>
<dbReference type="GO" id="GO:0005737">
    <property type="term" value="C:cytoplasm"/>
    <property type="evidence" value="ECO:0007669"/>
    <property type="project" value="UniProtKB-ARBA"/>
</dbReference>
<feature type="binding site" evidence="10">
    <location>
        <begin position="182"/>
        <end position="184"/>
    </location>
    <ligand>
        <name>substrate</name>
    </ligand>
</feature>
<evidence type="ECO:0000256" key="9">
    <source>
        <dbReference type="ARBA" id="ARBA00023235"/>
    </source>
</evidence>
<dbReference type="AlphaFoldDB" id="A0A399ECC4"/>
<feature type="binding site" evidence="10 14">
    <location>
        <begin position="204"/>
        <end position="205"/>
    </location>
    <ligand>
        <name>substrate</name>
    </ligand>
</feature>
<keyword evidence="13" id="KW-0862">Zinc</keyword>
<dbReference type="InterPro" id="IPR000056">
    <property type="entry name" value="Ribul_P_3_epim-like"/>
</dbReference>
<feature type="active site" description="Proton donor" evidence="10 12">
    <location>
        <position position="182"/>
    </location>
</feature>
<evidence type="ECO:0000256" key="10">
    <source>
        <dbReference type="HAMAP-Rule" id="MF_02227"/>
    </source>
</evidence>
<dbReference type="InterPro" id="IPR026019">
    <property type="entry name" value="Ribul_P_3_epim"/>
</dbReference>
<evidence type="ECO:0000256" key="7">
    <source>
        <dbReference type="ARBA" id="ARBA00013188"/>
    </source>
</evidence>
<dbReference type="NCBIfam" id="NF004076">
    <property type="entry name" value="PRK05581.1-4"/>
    <property type="match status" value="1"/>
</dbReference>
<keyword evidence="13" id="KW-0170">Cobalt</keyword>
<dbReference type="SUPFAM" id="SSF51366">
    <property type="entry name" value="Ribulose-phoshate binding barrel"/>
    <property type="match status" value="1"/>
</dbReference>
<dbReference type="InterPro" id="IPR011060">
    <property type="entry name" value="RibuloseP-bd_barrel"/>
</dbReference>
<feature type="binding site" evidence="10 13">
    <location>
        <position position="182"/>
    </location>
    <ligand>
        <name>a divalent metal cation</name>
        <dbReference type="ChEBI" id="CHEBI:60240"/>
    </ligand>
</feature>
<accession>A0A399ECC4</accession>
<evidence type="ECO:0000313" key="15">
    <source>
        <dbReference type="EMBL" id="RIH79802.1"/>
    </source>
</evidence>
<name>A0A399ECC4_9DEIN</name>
<feature type="binding site" evidence="14">
    <location>
        <position position="184"/>
    </location>
    <ligand>
        <name>substrate</name>
    </ligand>
</feature>
<dbReference type="FunFam" id="3.20.20.70:FF:000004">
    <property type="entry name" value="Ribulose-phosphate 3-epimerase"/>
    <property type="match status" value="1"/>
</dbReference>
<proteinExistence type="inferred from homology"/>
<dbReference type="EMBL" id="QXDL01000241">
    <property type="protein sequence ID" value="RIH79802.1"/>
    <property type="molecule type" value="Genomic_DNA"/>
</dbReference>
<dbReference type="GO" id="GO:0004750">
    <property type="term" value="F:D-ribulose-phosphate 3-epimerase activity"/>
    <property type="evidence" value="ECO:0007669"/>
    <property type="project" value="UniProtKB-UniRule"/>
</dbReference>
<evidence type="ECO:0000256" key="4">
    <source>
        <dbReference type="ARBA" id="ARBA00001947"/>
    </source>
</evidence>
<evidence type="ECO:0000313" key="16">
    <source>
        <dbReference type="Proteomes" id="UP000265715"/>
    </source>
</evidence>
<comment type="similarity">
    <text evidence="6 10 11">Belongs to the ribulose-phosphate 3-epimerase family.</text>
</comment>
<dbReference type="InterPro" id="IPR013785">
    <property type="entry name" value="Aldolase_TIM"/>
</dbReference>
<evidence type="ECO:0000256" key="14">
    <source>
        <dbReference type="PIRSR" id="PIRSR001461-3"/>
    </source>
</evidence>
<feature type="binding site" evidence="10 14">
    <location>
        <position position="15"/>
    </location>
    <ligand>
        <name>substrate</name>
    </ligand>
</feature>
<feature type="binding site" evidence="10 13">
    <location>
        <position position="42"/>
    </location>
    <ligand>
        <name>a divalent metal cation</name>
        <dbReference type="ChEBI" id="CHEBI:60240"/>
    </ligand>
</feature>
<dbReference type="GO" id="GO:0006098">
    <property type="term" value="P:pentose-phosphate shunt"/>
    <property type="evidence" value="ECO:0007669"/>
    <property type="project" value="UniProtKB-UniRule"/>
</dbReference>
<comment type="cofactor">
    <cofactor evidence="2">
        <name>Mn(2+)</name>
        <dbReference type="ChEBI" id="CHEBI:29035"/>
    </cofactor>
</comment>
<protein>
    <recommendedName>
        <fullName evidence="7 10">Ribulose-phosphate 3-epimerase</fullName>
        <ecNumber evidence="7 10">5.1.3.1</ecNumber>
    </recommendedName>
</protein>
<evidence type="ECO:0000256" key="3">
    <source>
        <dbReference type="ARBA" id="ARBA00001941"/>
    </source>
</evidence>
<keyword evidence="16" id="KW-1185">Reference proteome</keyword>
<sequence length="225" mass="24170">MPEPATSPRIRIAPSILAADFARLGEQVREAEDAGADWIHVDVMDGRFVPNISMGLVVVEALKRVARVPLDVHLMIVEPERYLEDFARAGADHLTVHAEATPHAHRAVQRIRELGLKAGLAVNPGTPLGFFKPLLPDLDVALLMTVNPGFGGQSFIAGSLPRLRLLRQMADEMNPACLIEVDGGINRETARQCAEAGAQVLVAGSSVFNGKASVAHNLQALREGL</sequence>
<gene>
    <name evidence="10 15" type="primary">rpe</name>
    <name evidence="15" type="ORF">Mterra_03571</name>
</gene>
<dbReference type="Pfam" id="PF00834">
    <property type="entry name" value="Ribul_P_3_epim"/>
    <property type="match status" value="1"/>
</dbReference>
<dbReference type="PANTHER" id="PTHR11749">
    <property type="entry name" value="RIBULOSE-5-PHOSPHATE-3-EPIMERASE"/>
    <property type="match status" value="1"/>
</dbReference>
<dbReference type="CDD" id="cd00429">
    <property type="entry name" value="RPE"/>
    <property type="match status" value="1"/>
</dbReference>
<dbReference type="Proteomes" id="UP000265715">
    <property type="component" value="Unassembled WGS sequence"/>
</dbReference>
<comment type="cofactor">
    <cofactor evidence="10 13">
        <name>a divalent metal cation</name>
        <dbReference type="ChEBI" id="CHEBI:60240"/>
    </cofactor>
    <text evidence="10 13">Binds 1 divalent metal cation per subunit.</text>
</comment>
<comment type="cofactor">
    <cofactor evidence="5">
        <name>Fe(2+)</name>
        <dbReference type="ChEBI" id="CHEBI:29033"/>
    </cofactor>
</comment>
<dbReference type="GO" id="GO:0019323">
    <property type="term" value="P:pentose catabolic process"/>
    <property type="evidence" value="ECO:0007669"/>
    <property type="project" value="UniProtKB-UniRule"/>
</dbReference>
<comment type="catalytic activity">
    <reaction evidence="1 10 11">
        <text>D-ribulose 5-phosphate = D-xylulose 5-phosphate</text>
        <dbReference type="Rhea" id="RHEA:13677"/>
        <dbReference type="ChEBI" id="CHEBI:57737"/>
        <dbReference type="ChEBI" id="CHEBI:58121"/>
        <dbReference type="EC" id="5.1.3.1"/>
    </reaction>
</comment>
<feature type="binding site" evidence="10 14">
    <location>
        <begin position="149"/>
        <end position="152"/>
    </location>
    <ligand>
        <name>substrate</name>
    </ligand>
</feature>
<feature type="binding site" evidence="10 13">
    <location>
        <position position="40"/>
    </location>
    <ligand>
        <name>a divalent metal cation</name>
        <dbReference type="ChEBI" id="CHEBI:60240"/>
    </ligand>
</feature>
<evidence type="ECO:0000256" key="2">
    <source>
        <dbReference type="ARBA" id="ARBA00001936"/>
    </source>
</evidence>
<keyword evidence="13" id="KW-0464">Manganese</keyword>
<dbReference type="OrthoDB" id="1645589at2"/>